<evidence type="ECO:0000256" key="2">
    <source>
        <dbReference type="ARBA" id="ARBA00022692"/>
    </source>
</evidence>
<keyword evidence="4 5" id="KW-0472">Membrane</keyword>
<sequence length="238" mass="26410">MILFFIAVTAYVGSLILVKPAPSSLKSASISYIENLKLVWASICSGVFILFIFLFITNFSFVNVDESLYRTFVLSNDGEKVMSRPLQLVSHLFVHGNLLHLATNVIGLGIASTYERRVGAKRYLSVLVVGALSSIPSVLFYSDNTTVCGISGGVFGLAAAYFTDEKELTTKEWLTAIFLFTFLVILLILEGEIRGQDDYMFDIKVDHIGHFLGALGVILYCRLIPQRCNSDHYLNART</sequence>
<feature type="transmembrane region" description="Helical" evidence="5">
    <location>
        <begin position="173"/>
        <end position="191"/>
    </location>
</feature>
<dbReference type="Proteomes" id="UP000786185">
    <property type="component" value="Unassembled WGS sequence"/>
</dbReference>
<dbReference type="GO" id="GO:0004252">
    <property type="term" value="F:serine-type endopeptidase activity"/>
    <property type="evidence" value="ECO:0007669"/>
    <property type="project" value="InterPro"/>
</dbReference>
<evidence type="ECO:0000313" key="7">
    <source>
        <dbReference type="EMBL" id="MBF4437305.1"/>
    </source>
</evidence>
<keyword evidence="2 5" id="KW-0812">Transmembrane</keyword>
<dbReference type="GO" id="GO:0006508">
    <property type="term" value="P:proteolysis"/>
    <property type="evidence" value="ECO:0007669"/>
    <property type="project" value="UniProtKB-KW"/>
</dbReference>
<evidence type="ECO:0000256" key="3">
    <source>
        <dbReference type="ARBA" id="ARBA00022989"/>
    </source>
</evidence>
<accession>A0AAW4BH95</accession>
<comment type="subcellular location">
    <subcellularLocation>
        <location evidence="1">Membrane</location>
        <topology evidence="1">Multi-pass membrane protein</topology>
    </subcellularLocation>
</comment>
<evidence type="ECO:0000259" key="6">
    <source>
        <dbReference type="Pfam" id="PF01694"/>
    </source>
</evidence>
<dbReference type="SUPFAM" id="SSF144091">
    <property type="entry name" value="Rhomboid-like"/>
    <property type="match status" value="1"/>
</dbReference>
<keyword evidence="7" id="KW-0645">Protease</keyword>
<evidence type="ECO:0000256" key="5">
    <source>
        <dbReference type="SAM" id="Phobius"/>
    </source>
</evidence>
<protein>
    <submittedName>
        <fullName evidence="7">Rhomboid family intramembrane serine protease</fullName>
    </submittedName>
</protein>
<dbReference type="InterPro" id="IPR022764">
    <property type="entry name" value="Peptidase_S54_rhomboid_dom"/>
</dbReference>
<keyword evidence="3 5" id="KW-1133">Transmembrane helix</keyword>
<name>A0AAW4BH95_VIBAN</name>
<feature type="domain" description="Peptidase S54 rhomboid" evidence="6">
    <location>
        <begin position="86"/>
        <end position="222"/>
    </location>
</feature>
<dbReference type="PANTHER" id="PTHR43066">
    <property type="entry name" value="RHOMBOID-RELATED PROTEIN"/>
    <property type="match status" value="1"/>
</dbReference>
<dbReference type="RefSeq" id="WP_194565831.1">
    <property type="nucleotide sequence ID" value="NZ_CP168657.1"/>
</dbReference>
<reference evidence="7" key="1">
    <citation type="journal article" date="2021" name="PeerJ">
        <title>Analysis of 44 Vibrio anguillarum genomes reveals high genetic diversity.</title>
        <authorList>
            <person name="Hansen M.J."/>
            <person name="Dalsgaard I."/>
        </authorList>
    </citation>
    <scope>NUCLEOTIDE SEQUENCE</scope>
    <source>
        <strain evidence="7">850617-1/1</strain>
    </source>
</reference>
<dbReference type="GO" id="GO:0016020">
    <property type="term" value="C:membrane"/>
    <property type="evidence" value="ECO:0007669"/>
    <property type="project" value="UniProtKB-SubCell"/>
</dbReference>
<keyword evidence="7" id="KW-0378">Hydrolase</keyword>
<evidence type="ECO:0000313" key="8">
    <source>
        <dbReference type="Proteomes" id="UP000786185"/>
    </source>
</evidence>
<evidence type="ECO:0000256" key="4">
    <source>
        <dbReference type="ARBA" id="ARBA00023136"/>
    </source>
</evidence>
<comment type="caution">
    <text evidence="7">The sequence shown here is derived from an EMBL/GenBank/DDBJ whole genome shotgun (WGS) entry which is preliminary data.</text>
</comment>
<gene>
    <name evidence="7" type="ORF">ERJ77_23045</name>
</gene>
<proteinExistence type="predicted"/>
<feature type="transmembrane region" description="Helical" evidence="5">
    <location>
        <begin position="123"/>
        <end position="141"/>
    </location>
</feature>
<dbReference type="Pfam" id="PF01694">
    <property type="entry name" value="Rhomboid"/>
    <property type="match status" value="1"/>
</dbReference>
<dbReference type="EMBL" id="SCLC01000829">
    <property type="protein sequence ID" value="MBF4437305.1"/>
    <property type="molecule type" value="Genomic_DNA"/>
</dbReference>
<dbReference type="AlphaFoldDB" id="A0AAW4BH95"/>
<evidence type="ECO:0000256" key="1">
    <source>
        <dbReference type="ARBA" id="ARBA00004141"/>
    </source>
</evidence>
<organism evidence="7 8">
    <name type="scientific">Vibrio anguillarum</name>
    <name type="common">Listonella anguillarum</name>
    <dbReference type="NCBI Taxonomy" id="55601"/>
    <lineage>
        <taxon>Bacteria</taxon>
        <taxon>Pseudomonadati</taxon>
        <taxon>Pseudomonadota</taxon>
        <taxon>Gammaproteobacteria</taxon>
        <taxon>Vibrionales</taxon>
        <taxon>Vibrionaceae</taxon>
        <taxon>Vibrio</taxon>
    </lineage>
</organism>
<dbReference type="InterPro" id="IPR035952">
    <property type="entry name" value="Rhomboid-like_sf"/>
</dbReference>
<dbReference type="Gene3D" id="1.20.1540.10">
    <property type="entry name" value="Rhomboid-like"/>
    <property type="match status" value="1"/>
</dbReference>
<feature type="transmembrane region" description="Helical" evidence="5">
    <location>
        <begin position="38"/>
        <end position="61"/>
    </location>
</feature>